<sequence>MIVNKPVILMNHLSVLVMATVYQYSICVMVPQIVRMAMMRMQDYVQQPNDHLLKKPPRSCRVFWLHMVPIIWKNFSAAKLVMLSHPWEVWKRSPLL</sequence>
<accession>A0A0L0CIK7</accession>
<dbReference type="Proteomes" id="UP000037069">
    <property type="component" value="Unassembled WGS sequence"/>
</dbReference>
<gene>
    <name evidence="2" type="ORF">FF38_02265</name>
</gene>
<keyword evidence="1" id="KW-0812">Transmembrane</keyword>
<evidence type="ECO:0000313" key="2">
    <source>
        <dbReference type="EMBL" id="KNC32076.1"/>
    </source>
</evidence>
<keyword evidence="1" id="KW-0472">Membrane</keyword>
<reference evidence="2 3" key="1">
    <citation type="journal article" date="2015" name="Nat. Commun.">
        <title>Lucilia cuprina genome unlocks parasitic fly biology to underpin future interventions.</title>
        <authorList>
            <person name="Anstead C.A."/>
            <person name="Korhonen P.K."/>
            <person name="Young N.D."/>
            <person name="Hall R.S."/>
            <person name="Jex A.R."/>
            <person name="Murali S.C."/>
            <person name="Hughes D.S."/>
            <person name="Lee S.F."/>
            <person name="Perry T."/>
            <person name="Stroehlein A.J."/>
            <person name="Ansell B.R."/>
            <person name="Breugelmans B."/>
            <person name="Hofmann A."/>
            <person name="Qu J."/>
            <person name="Dugan S."/>
            <person name="Lee S.L."/>
            <person name="Chao H."/>
            <person name="Dinh H."/>
            <person name="Han Y."/>
            <person name="Doddapaneni H.V."/>
            <person name="Worley K.C."/>
            <person name="Muzny D.M."/>
            <person name="Ioannidis P."/>
            <person name="Waterhouse R.M."/>
            <person name="Zdobnov E.M."/>
            <person name="James P.J."/>
            <person name="Bagnall N.H."/>
            <person name="Kotze A.C."/>
            <person name="Gibbs R.A."/>
            <person name="Richards S."/>
            <person name="Batterham P."/>
            <person name="Gasser R.B."/>
        </authorList>
    </citation>
    <scope>NUCLEOTIDE SEQUENCE [LARGE SCALE GENOMIC DNA]</scope>
    <source>
        <strain evidence="2 3">LS</strain>
        <tissue evidence="2">Full body</tissue>
    </source>
</reference>
<proteinExistence type="predicted"/>
<keyword evidence="3" id="KW-1185">Reference proteome</keyword>
<feature type="transmembrane region" description="Helical" evidence="1">
    <location>
        <begin position="12"/>
        <end position="34"/>
    </location>
</feature>
<dbReference type="EMBL" id="JRES01000342">
    <property type="protein sequence ID" value="KNC32076.1"/>
    <property type="molecule type" value="Genomic_DNA"/>
</dbReference>
<evidence type="ECO:0000313" key="3">
    <source>
        <dbReference type="Proteomes" id="UP000037069"/>
    </source>
</evidence>
<evidence type="ECO:0000256" key="1">
    <source>
        <dbReference type="SAM" id="Phobius"/>
    </source>
</evidence>
<comment type="caution">
    <text evidence="2">The sequence shown here is derived from an EMBL/GenBank/DDBJ whole genome shotgun (WGS) entry which is preliminary data.</text>
</comment>
<keyword evidence="1" id="KW-1133">Transmembrane helix</keyword>
<name>A0A0L0CIK7_LUCCU</name>
<protein>
    <submittedName>
        <fullName evidence="2">Uncharacterized protein</fullName>
    </submittedName>
</protein>
<organism evidence="2 3">
    <name type="scientific">Lucilia cuprina</name>
    <name type="common">Green bottle fly</name>
    <name type="synonym">Australian sheep blowfly</name>
    <dbReference type="NCBI Taxonomy" id="7375"/>
    <lineage>
        <taxon>Eukaryota</taxon>
        <taxon>Metazoa</taxon>
        <taxon>Ecdysozoa</taxon>
        <taxon>Arthropoda</taxon>
        <taxon>Hexapoda</taxon>
        <taxon>Insecta</taxon>
        <taxon>Pterygota</taxon>
        <taxon>Neoptera</taxon>
        <taxon>Endopterygota</taxon>
        <taxon>Diptera</taxon>
        <taxon>Brachycera</taxon>
        <taxon>Muscomorpha</taxon>
        <taxon>Oestroidea</taxon>
        <taxon>Calliphoridae</taxon>
        <taxon>Luciliinae</taxon>
        <taxon>Lucilia</taxon>
    </lineage>
</organism>
<dbReference type="AlphaFoldDB" id="A0A0L0CIK7"/>